<dbReference type="SUPFAM" id="SSF46785">
    <property type="entry name" value="Winged helix' DNA-binding domain"/>
    <property type="match status" value="1"/>
</dbReference>
<evidence type="ECO:0000259" key="1">
    <source>
        <dbReference type="PROSITE" id="PS50250"/>
    </source>
</evidence>
<reference evidence="3" key="2">
    <citation type="submission" date="2015-07" db="EMBL/GenBank/DDBJ databases">
        <title>Contrasting host-pathogen interactions and genome evolution in two generalist and specialist microsporidian pathogens of mosquitoes.</title>
        <authorList>
            <consortium name="The Broad Institute Genomics Platform"/>
            <consortium name="The Broad Institute Genome Sequencing Center for Infectious Disease"/>
            <person name="Cuomo C.A."/>
            <person name="Sanscrainte N.D."/>
            <person name="Goldberg J.M."/>
            <person name="Heiman D."/>
            <person name="Young S."/>
            <person name="Zeng Q."/>
            <person name="Becnel J.J."/>
            <person name="Birren B.W."/>
        </authorList>
    </citation>
    <scope>NUCLEOTIDE SEQUENCE [LARGE SCALE GENOMIC DNA]</scope>
    <source>
        <strain evidence="3">USNM 41457</strain>
    </source>
</reference>
<sequence>MRRLIRKFMSNEILERSLCETVDCFNKYLKNYKAEFLKAIDNHNLRVVSKFFESIQLSDLQNILQCSVDECIDRVCEAVNKGDLNCKIDQIKGLVTFETQNDESNFEKIDIVLDKIMKISNMIDKENATL</sequence>
<dbReference type="InterPro" id="IPR040134">
    <property type="entry name" value="PSMD12/CSN4"/>
</dbReference>
<protein>
    <recommendedName>
        <fullName evidence="1">PCI domain-containing protein</fullName>
    </recommendedName>
</protein>
<gene>
    <name evidence="2" type="ORF">EDEG_00398</name>
</gene>
<accession>J9D1G9</accession>
<dbReference type="Proteomes" id="UP000003163">
    <property type="component" value="Unassembled WGS sequence"/>
</dbReference>
<dbReference type="InterPro" id="IPR036390">
    <property type="entry name" value="WH_DNA-bd_sf"/>
</dbReference>
<dbReference type="Gene3D" id="1.10.10.10">
    <property type="entry name" value="Winged helix-like DNA-binding domain superfamily/Winged helix DNA-binding domain"/>
    <property type="match status" value="1"/>
</dbReference>
<dbReference type="OrthoDB" id="268763at2759"/>
<name>J9D1G9_EDHAE</name>
<evidence type="ECO:0000313" key="2">
    <source>
        <dbReference type="EMBL" id="EJW01681.1"/>
    </source>
</evidence>
<dbReference type="Pfam" id="PF01399">
    <property type="entry name" value="PCI"/>
    <property type="match status" value="1"/>
</dbReference>
<dbReference type="PANTHER" id="PTHR10855">
    <property type="entry name" value="26S PROTEASOME NON-ATPASE REGULATORY SUBUNIT 12/COP9 SIGNALOSOME COMPLEX SUBUNIT 4"/>
    <property type="match status" value="1"/>
</dbReference>
<organism evidence="2 3">
    <name type="scientific">Edhazardia aedis (strain USNM 41457)</name>
    <name type="common">Microsporidian parasite</name>
    <dbReference type="NCBI Taxonomy" id="1003232"/>
    <lineage>
        <taxon>Eukaryota</taxon>
        <taxon>Fungi</taxon>
        <taxon>Fungi incertae sedis</taxon>
        <taxon>Microsporidia</taxon>
        <taxon>Edhazardia</taxon>
    </lineage>
</organism>
<proteinExistence type="predicted"/>
<dbReference type="InterPro" id="IPR036388">
    <property type="entry name" value="WH-like_DNA-bd_sf"/>
</dbReference>
<reference evidence="2 3" key="1">
    <citation type="submission" date="2011-08" db="EMBL/GenBank/DDBJ databases">
        <authorList>
            <person name="Liu Z.J."/>
            <person name="Shi F.L."/>
            <person name="Lu J.Q."/>
            <person name="Li M."/>
            <person name="Wang Z.L."/>
        </authorList>
    </citation>
    <scope>NUCLEOTIDE SEQUENCE [LARGE SCALE GENOMIC DNA]</scope>
    <source>
        <strain evidence="2 3">USNM 41457</strain>
    </source>
</reference>
<dbReference type="PANTHER" id="PTHR10855:SF1">
    <property type="entry name" value="26S PROTEASOME NON-ATPASE REGULATORY SUBUNIT 12"/>
    <property type="match status" value="1"/>
</dbReference>
<dbReference type="AlphaFoldDB" id="J9D1G9"/>
<evidence type="ECO:0000313" key="3">
    <source>
        <dbReference type="Proteomes" id="UP000003163"/>
    </source>
</evidence>
<dbReference type="GO" id="GO:0005737">
    <property type="term" value="C:cytoplasm"/>
    <property type="evidence" value="ECO:0007669"/>
    <property type="project" value="TreeGrafter"/>
</dbReference>
<dbReference type="VEuPathDB" id="MicrosporidiaDB:EDEG_00398"/>
<comment type="caution">
    <text evidence="2">The sequence shown here is derived from an EMBL/GenBank/DDBJ whole genome shotgun (WGS) entry which is preliminary data.</text>
</comment>
<dbReference type="EMBL" id="AFBI03000004">
    <property type="protein sequence ID" value="EJW01681.1"/>
    <property type="molecule type" value="Genomic_DNA"/>
</dbReference>
<dbReference type="STRING" id="1003232.J9D1G9"/>
<dbReference type="PROSITE" id="PS50250">
    <property type="entry name" value="PCI"/>
    <property type="match status" value="1"/>
</dbReference>
<dbReference type="InParanoid" id="J9D1G9"/>
<dbReference type="GO" id="GO:0008541">
    <property type="term" value="C:proteasome regulatory particle, lid subcomplex"/>
    <property type="evidence" value="ECO:0007669"/>
    <property type="project" value="TreeGrafter"/>
</dbReference>
<dbReference type="HOGENOM" id="CLU_1938126_0_0_1"/>
<feature type="domain" description="PCI" evidence="1">
    <location>
        <begin position="1"/>
        <end position="102"/>
    </location>
</feature>
<keyword evidence="3" id="KW-1185">Reference proteome</keyword>
<dbReference type="SMART" id="SM00088">
    <property type="entry name" value="PINT"/>
    <property type="match status" value="1"/>
</dbReference>
<dbReference type="InterPro" id="IPR000717">
    <property type="entry name" value="PCI_dom"/>
</dbReference>